<protein>
    <recommendedName>
        <fullName evidence="1">MobA-like NTP transferase domain-containing protein</fullName>
    </recommendedName>
</protein>
<sequence length="219" mass="25776">MNFIKKKDGCQPFFLFFRREQMGKRIHGILLAAGFSHRFRGNKLLYPLKGKALYLHLTERLEKLLKKGTLDSLVMVTQYDEILQEMKKRKIEAIKNENSRQGISSSLKLGLCKAQEFEEKEDENYYIFFVTDQPYLQEKTIEDFLWAFVQTGKTIGCVKCGKEMGNPVIFHEKYKEELECLQGDKGGKCVLRKYEKEVFYFEVEDKKELQDIDERGELP</sequence>
<name>C9LB59_BLAHA</name>
<dbReference type="EMBL" id="ABYU02000042">
    <property type="protein sequence ID" value="EEX20694.1"/>
    <property type="molecule type" value="Genomic_DNA"/>
</dbReference>
<dbReference type="HOGENOM" id="CLU_061980_1_0_9"/>
<dbReference type="InterPro" id="IPR029044">
    <property type="entry name" value="Nucleotide-diphossugar_trans"/>
</dbReference>
<dbReference type="AlphaFoldDB" id="C9LB59"/>
<keyword evidence="3" id="KW-1185">Reference proteome</keyword>
<dbReference type="CDD" id="cd04182">
    <property type="entry name" value="GT_2_like_f"/>
    <property type="match status" value="1"/>
</dbReference>
<comment type="caution">
    <text evidence="2">The sequence shown here is derived from an EMBL/GenBank/DDBJ whole genome shotgun (WGS) entry which is preliminary data.</text>
</comment>
<dbReference type="Gene3D" id="3.90.550.10">
    <property type="entry name" value="Spore Coat Polysaccharide Biosynthesis Protein SpsA, Chain A"/>
    <property type="match status" value="1"/>
</dbReference>
<dbReference type="PANTHER" id="PTHR43777:SF1">
    <property type="entry name" value="MOLYBDENUM COFACTOR CYTIDYLYLTRANSFERASE"/>
    <property type="match status" value="1"/>
</dbReference>
<dbReference type="Pfam" id="PF12804">
    <property type="entry name" value="NTP_transf_3"/>
    <property type="match status" value="1"/>
</dbReference>
<proteinExistence type="predicted"/>
<reference evidence="2" key="1">
    <citation type="submission" date="2009-09" db="EMBL/GenBank/DDBJ databases">
        <authorList>
            <person name="Weinstock G."/>
            <person name="Sodergren E."/>
            <person name="Clifton S."/>
            <person name="Fulton L."/>
            <person name="Fulton B."/>
            <person name="Courtney L."/>
            <person name="Fronick C."/>
            <person name="Harrison M."/>
            <person name="Strong C."/>
            <person name="Farmer C."/>
            <person name="Delahaunty K."/>
            <person name="Markovic C."/>
            <person name="Hall O."/>
            <person name="Minx P."/>
            <person name="Tomlinson C."/>
            <person name="Mitreva M."/>
            <person name="Nelson J."/>
            <person name="Hou S."/>
            <person name="Wollam A."/>
            <person name="Pepin K.H."/>
            <person name="Johnson M."/>
            <person name="Bhonagiri V."/>
            <person name="Nash W.E."/>
            <person name="Warren W."/>
            <person name="Chinwalla A."/>
            <person name="Mardis E.R."/>
            <person name="Wilson R.K."/>
        </authorList>
    </citation>
    <scope>NUCLEOTIDE SEQUENCE [LARGE SCALE GENOMIC DNA]</scope>
    <source>
        <strain evidence="2">DSM 20583</strain>
    </source>
</reference>
<gene>
    <name evidence="2" type="ORF">BLAHAN_06666</name>
</gene>
<accession>C9LB59</accession>
<dbReference type="PANTHER" id="PTHR43777">
    <property type="entry name" value="MOLYBDENUM COFACTOR CYTIDYLYLTRANSFERASE"/>
    <property type="match status" value="1"/>
</dbReference>
<evidence type="ECO:0000259" key="1">
    <source>
        <dbReference type="Pfam" id="PF12804"/>
    </source>
</evidence>
<dbReference type="Proteomes" id="UP000003755">
    <property type="component" value="Unassembled WGS sequence"/>
</dbReference>
<dbReference type="InterPro" id="IPR025877">
    <property type="entry name" value="MobA-like_NTP_Trfase"/>
</dbReference>
<organism evidence="2 3">
    <name type="scientific">Blautia hansenii DSM 20583</name>
    <dbReference type="NCBI Taxonomy" id="537007"/>
    <lineage>
        <taxon>Bacteria</taxon>
        <taxon>Bacillati</taxon>
        <taxon>Bacillota</taxon>
        <taxon>Clostridia</taxon>
        <taxon>Lachnospirales</taxon>
        <taxon>Lachnospiraceae</taxon>
        <taxon>Blautia</taxon>
    </lineage>
</organism>
<evidence type="ECO:0000313" key="3">
    <source>
        <dbReference type="Proteomes" id="UP000003755"/>
    </source>
</evidence>
<dbReference type="STRING" id="537007.BLAHAN_06666"/>
<feature type="domain" description="MobA-like NTP transferase" evidence="1">
    <location>
        <begin position="28"/>
        <end position="195"/>
    </location>
</feature>
<dbReference type="SUPFAM" id="SSF53448">
    <property type="entry name" value="Nucleotide-diphospho-sugar transferases"/>
    <property type="match status" value="1"/>
</dbReference>
<evidence type="ECO:0000313" key="2">
    <source>
        <dbReference type="EMBL" id="EEX20694.1"/>
    </source>
</evidence>
<dbReference type="KEGG" id="bhan:CGC63_05560"/>
<dbReference type="GO" id="GO:0016779">
    <property type="term" value="F:nucleotidyltransferase activity"/>
    <property type="evidence" value="ECO:0007669"/>
    <property type="project" value="UniProtKB-ARBA"/>
</dbReference>
<dbReference type="eggNOG" id="COG2068">
    <property type="taxonomic scope" value="Bacteria"/>
</dbReference>